<dbReference type="InterPro" id="IPR036900">
    <property type="entry name" value="A-D-PHexomutase_C_sf"/>
</dbReference>
<dbReference type="GO" id="GO:0016740">
    <property type="term" value="F:transferase activity"/>
    <property type="evidence" value="ECO:0007669"/>
    <property type="project" value="UniProtKB-KW"/>
</dbReference>
<dbReference type="InterPro" id="IPR016055">
    <property type="entry name" value="A-D-PHexomutase_a/b/a-I/II/III"/>
</dbReference>
<evidence type="ECO:0000259" key="6">
    <source>
        <dbReference type="Pfam" id="PF25087"/>
    </source>
</evidence>
<dbReference type="InterPro" id="IPR011004">
    <property type="entry name" value="Trimer_LpxA-like_sf"/>
</dbReference>
<evidence type="ECO:0000313" key="8">
    <source>
        <dbReference type="Proteomes" id="UP000515847"/>
    </source>
</evidence>
<comment type="similarity">
    <text evidence="1">Belongs to the transferase hexapeptide repeat family.</text>
</comment>
<accession>A0A7G6DYV2</accession>
<dbReference type="CDD" id="cd04181">
    <property type="entry name" value="NTP_transferase"/>
    <property type="match status" value="1"/>
</dbReference>
<keyword evidence="8" id="KW-1185">Reference proteome</keyword>
<protein>
    <submittedName>
        <fullName evidence="7">NTP transferase domain-containing protein</fullName>
    </submittedName>
</protein>
<dbReference type="InterPro" id="IPR050486">
    <property type="entry name" value="Mannose-1P_guanyltransferase"/>
</dbReference>
<name>A0A7G6DYV2_THEFR</name>
<evidence type="ECO:0000259" key="4">
    <source>
        <dbReference type="Pfam" id="PF00483"/>
    </source>
</evidence>
<dbReference type="InterPro" id="IPR005844">
    <property type="entry name" value="A-D-PHexomutase_a/b/a-I"/>
</dbReference>
<evidence type="ECO:0000256" key="2">
    <source>
        <dbReference type="ARBA" id="ARBA00010231"/>
    </source>
</evidence>
<evidence type="ECO:0000259" key="5">
    <source>
        <dbReference type="Pfam" id="PF02878"/>
    </source>
</evidence>
<dbReference type="EMBL" id="CP045798">
    <property type="protein sequence ID" value="QNB45006.1"/>
    <property type="molecule type" value="Genomic_DNA"/>
</dbReference>
<dbReference type="GO" id="GO:0016868">
    <property type="term" value="F:intramolecular phosphotransferase activity"/>
    <property type="evidence" value="ECO:0007669"/>
    <property type="project" value="InterPro"/>
</dbReference>
<reference evidence="7 8" key="1">
    <citation type="journal article" date="2019" name="Front. Microbiol.">
        <title>Thermoanaerosceptrum fracticalcis gen. nov. sp. nov., a Novel Fumarate-Fermenting Microorganism From a Deep Fractured Carbonate Aquifer of the US Great Basin.</title>
        <authorList>
            <person name="Hamilton-Brehm S.D."/>
            <person name="Stewart L.E."/>
            <person name="Zavarin M."/>
            <person name="Caldwell M."/>
            <person name="Lawson P.A."/>
            <person name="Onstott T.C."/>
            <person name="Grzymski J."/>
            <person name="Neveux I."/>
            <person name="Lollar B.S."/>
            <person name="Russell C.E."/>
            <person name="Moser D.P."/>
        </authorList>
    </citation>
    <scope>NUCLEOTIDE SEQUENCE [LARGE SCALE GENOMIC DNA]</scope>
    <source>
        <strain evidence="7 8">DRI-13</strain>
    </source>
</reference>
<dbReference type="Gene3D" id="3.90.550.10">
    <property type="entry name" value="Spore Coat Polysaccharide Biosynthesis Protein SpsA, Chain A"/>
    <property type="match status" value="1"/>
</dbReference>
<dbReference type="Proteomes" id="UP000515847">
    <property type="component" value="Chromosome"/>
</dbReference>
<dbReference type="OrthoDB" id="9803871at2"/>
<dbReference type="RefSeq" id="WP_034424615.1">
    <property type="nucleotide sequence ID" value="NZ_CP045798.1"/>
</dbReference>
<dbReference type="InterPro" id="IPR005835">
    <property type="entry name" value="NTP_transferase_dom"/>
</dbReference>
<gene>
    <name evidence="7" type="ORF">BR63_00915</name>
</gene>
<dbReference type="Pfam" id="PF02878">
    <property type="entry name" value="PGM_PMM_I"/>
    <property type="match status" value="1"/>
</dbReference>
<feature type="domain" description="Nucleotidyl transferase" evidence="4">
    <location>
        <begin position="2"/>
        <end position="233"/>
    </location>
</feature>
<dbReference type="Gene3D" id="3.40.120.10">
    <property type="entry name" value="Alpha-D-Glucose-1,6-Bisphosphate, subunit A, domain 3"/>
    <property type="match status" value="3"/>
</dbReference>
<dbReference type="SUPFAM" id="SSF53448">
    <property type="entry name" value="Nucleotide-diphospho-sugar transferases"/>
    <property type="match status" value="1"/>
</dbReference>
<dbReference type="Pfam" id="PF25087">
    <property type="entry name" value="GMPPB_C"/>
    <property type="match status" value="1"/>
</dbReference>
<dbReference type="AlphaFoldDB" id="A0A7G6DYV2"/>
<dbReference type="InterPro" id="IPR056729">
    <property type="entry name" value="GMPPB_C"/>
</dbReference>
<comment type="similarity">
    <text evidence="2">Belongs to the phosphohexose mutase family.</text>
</comment>
<dbReference type="InterPro" id="IPR029044">
    <property type="entry name" value="Nucleotide-diphossugar_trans"/>
</dbReference>
<proteinExistence type="inferred from homology"/>
<dbReference type="Gene3D" id="3.30.310.50">
    <property type="entry name" value="Alpha-D-phosphohexomutase, C-terminal domain"/>
    <property type="match status" value="1"/>
</dbReference>
<organism evidence="7 8">
    <name type="scientific">Thermanaerosceptrum fracticalcis</name>
    <dbReference type="NCBI Taxonomy" id="1712410"/>
    <lineage>
        <taxon>Bacteria</taxon>
        <taxon>Bacillati</taxon>
        <taxon>Bacillota</taxon>
        <taxon>Clostridia</taxon>
        <taxon>Eubacteriales</taxon>
        <taxon>Peptococcaceae</taxon>
        <taxon>Thermanaerosceptrum</taxon>
    </lineage>
</organism>
<dbReference type="Pfam" id="PF00483">
    <property type="entry name" value="NTP_transferase"/>
    <property type="match status" value="1"/>
</dbReference>
<feature type="domain" description="Alpha-D-phosphohexomutase alpha/beta/alpha" evidence="5">
    <location>
        <begin position="382"/>
        <end position="511"/>
    </location>
</feature>
<dbReference type="KEGG" id="tfr:BR63_00915"/>
<dbReference type="SUPFAM" id="SSF55957">
    <property type="entry name" value="Phosphoglucomutase, C-terminal domain"/>
    <property type="match status" value="1"/>
</dbReference>
<keyword evidence="3 7" id="KW-0808">Transferase</keyword>
<feature type="domain" description="Mannose-1-phosphate guanyltransferase C-terminal" evidence="6">
    <location>
        <begin position="249"/>
        <end position="332"/>
    </location>
</feature>
<evidence type="ECO:0000256" key="3">
    <source>
        <dbReference type="ARBA" id="ARBA00022679"/>
    </source>
</evidence>
<sequence length="801" mass="89043">MKAIIMAGGEGTRLRPLTCVRPKPMVPLANSPVMLHTINLLKKYGFPDIGVTVQYMASNIMDYFGDGTEYGVNLRYFVENKPLGTAGSVKNAQEFLDETFIVISGDALTDLNLAEAVEFHKKNRALATLVLITVDNPLEYGIVITQKNGKIERFLEKPGWSEVFSDKVNTGIYILEPQVLDFIPEYTFFDFSKNLFPLLMEKGQPLYGYTANCYWCDIGNPEAYLQAHADILDKKVDVLLPYRQISPGIWVGNHTEIHPSARLEAPLIIGNNCRVGPEVFLGAYSVLADNCKLKERASVKKSVLGKGVMVGKGAAIRKTILCSGVYVKDNSATYEGAIVGDGSTIGENCTVMPQTKIWPGKTIQEGTTLKENLIWANRFFANLFGAKGIKGELNVDITPKLANSLGSAFGSLVTPGGKVGVSSDEYPASRMIKQALACGLQAVGQQVYDLGDLVLPMTRFALKNGRFSGGSHVVFSPQENMIQILFLNEKGANISLSQERKLENMLAVEDFTLVSGEKIKNILTLSTVEELYFWHLRQQIMDKLSLKVLFDCPADRLKQAVAQFLRESGCEVEEVPYRKLHEAVPAKGADIGIYLDRQGEGYVLFDEKGNKLEEDRANTLLAYLFFYNNPGSTLVVPVSAPTAFEKIAEKYYGRVVRTKRAVQARMETILQGGESGEKQFNLEFDGLRAILELLVAMSRERLALSEIMAKIPPFYLHRDAMECNWTIKGKIIRSLIENFDTELRTDTVEGVKFNHPEGWTLILPDPERPLVQIFSEGSSMEIANELTSAYMNKIKEIMEMA</sequence>
<evidence type="ECO:0000313" key="7">
    <source>
        <dbReference type="EMBL" id="QNB45006.1"/>
    </source>
</evidence>
<dbReference type="GO" id="GO:0005975">
    <property type="term" value="P:carbohydrate metabolic process"/>
    <property type="evidence" value="ECO:0007669"/>
    <property type="project" value="InterPro"/>
</dbReference>
<dbReference type="FunFam" id="3.90.550.10:FF:000013">
    <property type="entry name" value="mannose-1-phosphate guanyltransferase beta"/>
    <property type="match status" value="1"/>
</dbReference>
<evidence type="ECO:0000256" key="1">
    <source>
        <dbReference type="ARBA" id="ARBA00007274"/>
    </source>
</evidence>
<dbReference type="PANTHER" id="PTHR22572">
    <property type="entry name" value="SUGAR-1-PHOSPHATE GUANYL TRANSFERASE"/>
    <property type="match status" value="1"/>
</dbReference>
<dbReference type="SUPFAM" id="SSF53738">
    <property type="entry name" value="Phosphoglucomutase, first 3 domains"/>
    <property type="match status" value="2"/>
</dbReference>
<dbReference type="SUPFAM" id="SSF51161">
    <property type="entry name" value="Trimeric LpxA-like enzymes"/>
    <property type="match status" value="1"/>
</dbReference>
<dbReference type="Gene3D" id="2.160.10.10">
    <property type="entry name" value="Hexapeptide repeat proteins"/>
    <property type="match status" value="1"/>
</dbReference>